<sequence length="158" mass="18016">MISYLLKIVLIFLISINKVIFCIKCYNCTTPLPSTISADAQLSMKYLLYQTYNVPKMNRMCSFPSDADFPYYVPQTECPKGDACVKIVSKADELTFIMRGCQKYLLKKDVWLEAEQNCQSDKSPLICACLNKDLCNGVQKANLTPLTFLCFILFILFI</sequence>
<protein>
    <submittedName>
        <fullName evidence="2">Protein quiver</fullName>
    </submittedName>
</protein>
<name>A0AC35U2A4_9BILA</name>
<accession>A0AC35U2A4</accession>
<dbReference type="Proteomes" id="UP000095286">
    <property type="component" value="Unplaced"/>
</dbReference>
<organism evidence="1 2">
    <name type="scientific">Rhabditophanes sp. KR3021</name>
    <dbReference type="NCBI Taxonomy" id="114890"/>
    <lineage>
        <taxon>Eukaryota</taxon>
        <taxon>Metazoa</taxon>
        <taxon>Ecdysozoa</taxon>
        <taxon>Nematoda</taxon>
        <taxon>Chromadorea</taxon>
        <taxon>Rhabditida</taxon>
        <taxon>Tylenchina</taxon>
        <taxon>Panagrolaimomorpha</taxon>
        <taxon>Strongyloidoidea</taxon>
        <taxon>Alloionematidae</taxon>
        <taxon>Rhabditophanes</taxon>
    </lineage>
</organism>
<evidence type="ECO:0000313" key="1">
    <source>
        <dbReference type="Proteomes" id="UP000095286"/>
    </source>
</evidence>
<reference evidence="2" key="1">
    <citation type="submission" date="2016-11" db="UniProtKB">
        <authorList>
            <consortium name="WormBaseParasite"/>
        </authorList>
    </citation>
    <scope>IDENTIFICATION</scope>
    <source>
        <strain evidence="2">KR3021</strain>
    </source>
</reference>
<dbReference type="WBParaSite" id="RSKR_0000686066.1">
    <property type="protein sequence ID" value="RSKR_0000686066.1"/>
    <property type="gene ID" value="RSKR_0000686066"/>
</dbReference>
<evidence type="ECO:0000313" key="2">
    <source>
        <dbReference type="WBParaSite" id="RSKR_0000686066.1"/>
    </source>
</evidence>
<proteinExistence type="predicted"/>